<gene>
    <name evidence="1" type="ORF">K1Y79_05475</name>
</gene>
<dbReference type="Pfam" id="PF13715">
    <property type="entry name" value="CarbopepD_reg_2"/>
    <property type="match status" value="1"/>
</dbReference>
<dbReference type="InterPro" id="IPR008969">
    <property type="entry name" value="CarboxyPept-like_regulatory"/>
</dbReference>
<name>A0ABS7G8Q3_9BACT</name>
<reference evidence="1 2" key="1">
    <citation type="submission" date="2021-08" db="EMBL/GenBank/DDBJ databases">
        <title>The genome sequence of Chitinophaga sp. B61.</title>
        <authorList>
            <person name="Zhang X."/>
        </authorList>
    </citation>
    <scope>NUCLEOTIDE SEQUENCE [LARGE SCALE GENOMIC DNA]</scope>
    <source>
        <strain evidence="1 2">B61</strain>
    </source>
</reference>
<dbReference type="EMBL" id="JAICCF010000001">
    <property type="protein sequence ID" value="MBW8683776.1"/>
    <property type="molecule type" value="Genomic_DNA"/>
</dbReference>
<accession>A0ABS7G8Q3</accession>
<comment type="caution">
    <text evidence="1">The sequence shown here is derived from an EMBL/GenBank/DDBJ whole genome shotgun (WGS) entry which is preliminary data.</text>
</comment>
<evidence type="ECO:0000313" key="1">
    <source>
        <dbReference type="EMBL" id="MBW8683776.1"/>
    </source>
</evidence>
<dbReference type="SUPFAM" id="SSF49464">
    <property type="entry name" value="Carboxypeptidase regulatory domain-like"/>
    <property type="match status" value="1"/>
</dbReference>
<organism evidence="1 2">
    <name type="scientific">Chitinophaga rhizophila</name>
    <dbReference type="NCBI Taxonomy" id="2866212"/>
    <lineage>
        <taxon>Bacteria</taxon>
        <taxon>Pseudomonadati</taxon>
        <taxon>Bacteroidota</taxon>
        <taxon>Chitinophagia</taxon>
        <taxon>Chitinophagales</taxon>
        <taxon>Chitinophagaceae</taxon>
        <taxon>Chitinophaga</taxon>
    </lineage>
</organism>
<dbReference type="Proteomes" id="UP000812961">
    <property type="component" value="Unassembled WGS sequence"/>
</dbReference>
<sequence>MARVLKQIIYLRGGMSKKCTYILLSFVFLPFLVKAQLSQFKDSIIQISGITMTADSLRAVPAVSILVKGQRRGTISNSQGVFSIVAFKGDTLSFSAVGFKKKEYKIPLNLPGNNYSMIQLLVDDTTYLPVTIIKPYPTREEFDRAFVSTDIPDDEYEQARKNTEGARIRALSRYTPPDAREATNMYLNRQAQSLYYAGQVPPQNILNPMAWAQFIQAWKRGDFKSKNNNNYSYGGTNYQSP</sequence>
<evidence type="ECO:0000313" key="2">
    <source>
        <dbReference type="Proteomes" id="UP000812961"/>
    </source>
</evidence>
<proteinExistence type="predicted"/>
<protein>
    <submittedName>
        <fullName evidence="1">Carboxypeptidase-like regulatory domain-containing protein</fullName>
    </submittedName>
</protein>
<keyword evidence="2" id="KW-1185">Reference proteome</keyword>